<comment type="similarity">
    <text evidence="3">Belongs to the glycosyltransferase 31 family. Beta3-Gal-T subfamily.</text>
</comment>
<keyword evidence="6" id="KW-0808">Transferase</keyword>
<dbReference type="RefSeq" id="XP_068354339.1">
    <property type="nucleotide sequence ID" value="XM_068508273.1"/>
</dbReference>
<evidence type="ECO:0000313" key="14">
    <source>
        <dbReference type="EMBL" id="OHT01203.1"/>
    </source>
</evidence>
<evidence type="ECO:0000256" key="12">
    <source>
        <dbReference type="SAM" id="Phobius"/>
    </source>
</evidence>
<evidence type="ECO:0000256" key="4">
    <source>
        <dbReference type="ARBA" id="ARBA00012557"/>
    </source>
</evidence>
<evidence type="ECO:0000256" key="9">
    <source>
        <dbReference type="ARBA" id="ARBA00022968"/>
    </source>
</evidence>
<evidence type="ECO:0000256" key="8">
    <source>
        <dbReference type="ARBA" id="ARBA00022741"/>
    </source>
</evidence>
<keyword evidence="11 12" id="KW-0472">Membrane</keyword>
<evidence type="ECO:0000256" key="1">
    <source>
        <dbReference type="ARBA" id="ARBA00004606"/>
    </source>
</evidence>
<reference evidence="14" key="1">
    <citation type="submission" date="2016-10" db="EMBL/GenBank/DDBJ databases">
        <authorList>
            <person name="Benchimol M."/>
            <person name="Almeida L.G."/>
            <person name="Vasconcelos A.T."/>
            <person name="Perreira-Neves A."/>
            <person name="Rosa I.A."/>
            <person name="Tasca T."/>
            <person name="Bogo M.R."/>
            <person name="de Souza W."/>
        </authorList>
    </citation>
    <scope>NUCLEOTIDE SEQUENCE [LARGE SCALE GENOMIC DNA]</scope>
    <source>
        <strain evidence="14">K</strain>
    </source>
</reference>
<sequence>MNDIHKARTSKNRLYILFFLFIIAIVVLHTTLEFITIMTKHSRPFVKNEAIKIDSDKQINAIKNDREKSESAQKSNEDSNIEVKQTQTIEIENITTSNTSIAFYIIAGASQSKLEPDLRAIFWEPQLKNYKFNYTLNYLSDGPLSVNGVDFMVLPEGSTSYEDRQFCIRTPETWRHFYKYNLDKKWYFRGTHDTFVNMPEMMKFIDELEKKGDPMTTYNFASNMHEYGLRYYPHGGTGYLFSNFAMRKFYEKIDTFIRICQGSFDDVALTSFFKELGLDVMDYQTNKFIVTWPLYQNDVILQKKFDQVKECPEFYQLYSNAPKLIPCPGHTAASIHMHRIPMDIAHRLIKETPPNFAVYFPNPNLPQFCKLDHDVV</sequence>
<proteinExistence type="inferred from homology"/>
<evidence type="ECO:0000256" key="10">
    <source>
        <dbReference type="ARBA" id="ARBA00022989"/>
    </source>
</evidence>
<feature type="transmembrane region" description="Helical" evidence="12">
    <location>
        <begin position="12"/>
        <end position="32"/>
    </location>
</feature>
<dbReference type="PANTHER" id="PTHR23033:SF50">
    <property type="entry name" value="HEXOSYLTRANSFERASE"/>
    <property type="match status" value="1"/>
</dbReference>
<comment type="subcellular location">
    <subcellularLocation>
        <location evidence="1">Membrane</location>
        <topology evidence="1">Single-pass type II membrane protein</topology>
    </subcellularLocation>
</comment>
<evidence type="ECO:0000256" key="6">
    <source>
        <dbReference type="ARBA" id="ARBA00022679"/>
    </source>
</evidence>
<dbReference type="AlphaFoldDB" id="A0A1J4JQ76"/>
<dbReference type="GO" id="GO:0000166">
    <property type="term" value="F:nucleotide binding"/>
    <property type="evidence" value="ECO:0007669"/>
    <property type="project" value="UniProtKB-KW"/>
</dbReference>
<comment type="caution">
    <text evidence="14">The sequence shown here is derived from an EMBL/GenBank/DDBJ whole genome shotgun (WGS) entry which is preliminary data.</text>
</comment>
<dbReference type="Pfam" id="PF02434">
    <property type="entry name" value="Fringe"/>
    <property type="match status" value="1"/>
</dbReference>
<evidence type="ECO:0000313" key="15">
    <source>
        <dbReference type="Proteomes" id="UP000179807"/>
    </source>
</evidence>
<dbReference type="VEuPathDB" id="TrichDB:TRFO_32028"/>
<evidence type="ECO:0000259" key="13">
    <source>
        <dbReference type="Pfam" id="PF02434"/>
    </source>
</evidence>
<keyword evidence="15" id="KW-1185">Reference proteome</keyword>
<evidence type="ECO:0000256" key="11">
    <source>
        <dbReference type="ARBA" id="ARBA00023136"/>
    </source>
</evidence>
<dbReference type="OrthoDB" id="414175at2759"/>
<dbReference type="Gene3D" id="3.90.550.50">
    <property type="match status" value="1"/>
</dbReference>
<dbReference type="GO" id="GO:0016263">
    <property type="term" value="F:glycoprotein-N-acetylgalactosamine 3-beta-galactosyltransferase activity"/>
    <property type="evidence" value="ECO:0007669"/>
    <property type="project" value="UniProtKB-EC"/>
</dbReference>
<dbReference type="InterPro" id="IPR003378">
    <property type="entry name" value="Fringe-like_glycosylTrfase"/>
</dbReference>
<dbReference type="EC" id="2.4.1.122" evidence="4"/>
<keyword evidence="7 12" id="KW-0812">Transmembrane</keyword>
<comment type="pathway">
    <text evidence="2">Protein modification; protein glycosylation.</text>
</comment>
<keyword evidence="5" id="KW-0328">Glycosyltransferase</keyword>
<dbReference type="EMBL" id="MLAK01000923">
    <property type="protein sequence ID" value="OHT01203.1"/>
    <property type="molecule type" value="Genomic_DNA"/>
</dbReference>
<protein>
    <recommendedName>
        <fullName evidence="4">N-acetylgalactosaminide beta-1,3-galactosyltransferase</fullName>
        <ecNumber evidence="4">2.4.1.122</ecNumber>
    </recommendedName>
</protein>
<dbReference type="GeneID" id="94842977"/>
<dbReference type="Proteomes" id="UP000179807">
    <property type="component" value="Unassembled WGS sequence"/>
</dbReference>
<organism evidence="14 15">
    <name type="scientific">Tritrichomonas foetus</name>
    <dbReference type="NCBI Taxonomy" id="1144522"/>
    <lineage>
        <taxon>Eukaryota</taxon>
        <taxon>Metamonada</taxon>
        <taxon>Parabasalia</taxon>
        <taxon>Tritrichomonadida</taxon>
        <taxon>Tritrichomonadidae</taxon>
        <taxon>Tritrichomonas</taxon>
    </lineage>
</organism>
<name>A0A1J4JQ76_9EUKA</name>
<evidence type="ECO:0000256" key="2">
    <source>
        <dbReference type="ARBA" id="ARBA00004922"/>
    </source>
</evidence>
<evidence type="ECO:0000256" key="3">
    <source>
        <dbReference type="ARBA" id="ARBA00006462"/>
    </source>
</evidence>
<gene>
    <name evidence="14" type="ORF">TRFO_32028</name>
</gene>
<accession>A0A1J4JQ76</accession>
<evidence type="ECO:0000256" key="7">
    <source>
        <dbReference type="ARBA" id="ARBA00022692"/>
    </source>
</evidence>
<keyword evidence="9" id="KW-0735">Signal-anchor</keyword>
<dbReference type="GO" id="GO:0016020">
    <property type="term" value="C:membrane"/>
    <property type="evidence" value="ECO:0007669"/>
    <property type="project" value="UniProtKB-SubCell"/>
</dbReference>
<dbReference type="InterPro" id="IPR026050">
    <property type="entry name" value="C1GALT1/C1GALT1_chp1"/>
</dbReference>
<keyword evidence="8" id="KW-0547">Nucleotide-binding</keyword>
<keyword evidence="10 12" id="KW-1133">Transmembrane helix</keyword>
<evidence type="ECO:0000256" key="5">
    <source>
        <dbReference type="ARBA" id="ARBA00022676"/>
    </source>
</evidence>
<dbReference type="PANTHER" id="PTHR23033">
    <property type="entry name" value="BETA1,3-GALACTOSYLTRANSFERASE"/>
    <property type="match status" value="1"/>
</dbReference>
<feature type="domain" description="Fringe-like glycosyltransferase" evidence="13">
    <location>
        <begin position="128"/>
        <end position="281"/>
    </location>
</feature>